<organism evidence="1">
    <name type="scientific">Schlesneria paludicola</name>
    <dbReference type="NCBI Taxonomy" id="360056"/>
    <lineage>
        <taxon>Bacteria</taxon>
        <taxon>Pseudomonadati</taxon>
        <taxon>Planctomycetota</taxon>
        <taxon>Planctomycetia</taxon>
        <taxon>Planctomycetales</taxon>
        <taxon>Planctomycetaceae</taxon>
        <taxon>Schlesneria</taxon>
    </lineage>
</organism>
<reference evidence="1" key="1">
    <citation type="journal article" date="2020" name="mSystems">
        <title>Genome- and Community-Level Interaction Insights into Carbon Utilization and Element Cycling Functions of Hydrothermarchaeota in Hydrothermal Sediment.</title>
        <authorList>
            <person name="Zhou Z."/>
            <person name="Liu Y."/>
            <person name="Xu W."/>
            <person name="Pan J."/>
            <person name="Luo Z.H."/>
            <person name="Li M."/>
        </authorList>
    </citation>
    <scope>NUCLEOTIDE SEQUENCE [LARGE SCALE GENOMIC DNA]</scope>
    <source>
        <strain evidence="1">SpSt-508</strain>
    </source>
</reference>
<dbReference type="EMBL" id="DSVQ01000010">
    <property type="protein sequence ID" value="HGT38608.1"/>
    <property type="molecule type" value="Genomic_DNA"/>
</dbReference>
<dbReference type="AlphaFoldDB" id="A0A7C4QQ09"/>
<comment type="caution">
    <text evidence="1">The sequence shown here is derived from an EMBL/GenBank/DDBJ whole genome shotgun (WGS) entry which is preliminary data.</text>
</comment>
<protein>
    <recommendedName>
        <fullName evidence="2">DUF1570 domain-containing protein</fullName>
    </recommendedName>
</protein>
<name>A0A7C4QQ09_9PLAN</name>
<gene>
    <name evidence="1" type="ORF">ENS64_05010</name>
</gene>
<evidence type="ECO:0000313" key="1">
    <source>
        <dbReference type="EMBL" id="HGT38608.1"/>
    </source>
</evidence>
<accession>A0A7C4QQ09</accession>
<sequence>MAMVAAPVDAGPWVDERQLGVYVFHAEFPLRDVEDLVQDLGELQKDIESTLELRCTDRPIHIYLFRSRSTYLAYLRQFVPEGTGRQALFVAGNDAGRVYAYRSRSLDTDLRHETTHALLHNALPYVPLWLDEGLAEYFEVPVRQRVDHHPHRSSLRWAIRFGTWRGDLAELEAKRGVAAMTGNDYRDAWGWVHFMLHGPPEARAALEEFLATIPTGREPTPLSISLPRRVPDLERRIVQHLR</sequence>
<proteinExistence type="predicted"/>
<evidence type="ECO:0008006" key="2">
    <source>
        <dbReference type="Google" id="ProtNLM"/>
    </source>
</evidence>